<dbReference type="NCBIfam" id="TIGR01460">
    <property type="entry name" value="HAD-SF-IIA"/>
    <property type="match status" value="1"/>
</dbReference>
<protein>
    <submittedName>
        <fullName evidence="1">HAD-IIA family hydrolase</fullName>
    </submittedName>
</protein>
<dbReference type="InterPro" id="IPR036412">
    <property type="entry name" value="HAD-like_sf"/>
</dbReference>
<evidence type="ECO:0000313" key="1">
    <source>
        <dbReference type="EMBL" id="MFC7188653.1"/>
    </source>
</evidence>
<dbReference type="GO" id="GO:0016787">
    <property type="term" value="F:hydrolase activity"/>
    <property type="evidence" value="ECO:0007669"/>
    <property type="project" value="UniProtKB-KW"/>
</dbReference>
<organism evidence="1 2">
    <name type="scientific">Halocatena marina</name>
    <dbReference type="NCBI Taxonomy" id="2934937"/>
    <lineage>
        <taxon>Archaea</taxon>
        <taxon>Methanobacteriati</taxon>
        <taxon>Methanobacteriota</taxon>
        <taxon>Stenosarchaea group</taxon>
        <taxon>Halobacteria</taxon>
        <taxon>Halobacteriales</taxon>
        <taxon>Natronomonadaceae</taxon>
        <taxon>Halocatena</taxon>
    </lineage>
</organism>
<dbReference type="Pfam" id="PF13242">
    <property type="entry name" value="Hydrolase_like"/>
    <property type="match status" value="1"/>
</dbReference>
<reference evidence="1 2" key="1">
    <citation type="journal article" date="2019" name="Int. J. Syst. Evol. Microbiol.">
        <title>The Global Catalogue of Microorganisms (GCM) 10K type strain sequencing project: providing services to taxonomists for standard genome sequencing and annotation.</title>
        <authorList>
            <consortium name="The Broad Institute Genomics Platform"/>
            <consortium name="The Broad Institute Genome Sequencing Center for Infectious Disease"/>
            <person name="Wu L."/>
            <person name="Ma J."/>
        </authorList>
    </citation>
    <scope>NUCLEOTIDE SEQUENCE [LARGE SCALE GENOMIC DNA]</scope>
    <source>
        <strain evidence="1 2">RDMS1</strain>
    </source>
</reference>
<dbReference type="AlphaFoldDB" id="A0ABD5YHE5"/>
<dbReference type="EMBL" id="JBHTAX010000001">
    <property type="protein sequence ID" value="MFC7188653.1"/>
    <property type="molecule type" value="Genomic_DNA"/>
</dbReference>
<dbReference type="PANTHER" id="PTHR19288:SF46">
    <property type="entry name" value="HALOACID DEHALOGENASE-LIKE HYDROLASE DOMAIN-CONTAINING PROTEIN 2"/>
    <property type="match status" value="1"/>
</dbReference>
<dbReference type="RefSeq" id="WP_390204358.1">
    <property type="nucleotide sequence ID" value="NZ_JBHSZC010000001.1"/>
</dbReference>
<evidence type="ECO:0000313" key="2">
    <source>
        <dbReference type="Proteomes" id="UP001596417"/>
    </source>
</evidence>
<dbReference type="Pfam" id="PF13344">
    <property type="entry name" value="Hydrolase_6"/>
    <property type="match status" value="1"/>
</dbReference>
<comment type="caution">
    <text evidence="1">The sequence shown here is derived from an EMBL/GenBank/DDBJ whole genome shotgun (WGS) entry which is preliminary data.</text>
</comment>
<dbReference type="PANTHER" id="PTHR19288">
    <property type="entry name" value="4-NITROPHENYLPHOSPHATASE-RELATED"/>
    <property type="match status" value="1"/>
</dbReference>
<dbReference type="InterPro" id="IPR023214">
    <property type="entry name" value="HAD_sf"/>
</dbReference>
<dbReference type="Gene3D" id="3.40.50.1000">
    <property type="entry name" value="HAD superfamily/HAD-like"/>
    <property type="match status" value="2"/>
</dbReference>
<gene>
    <name evidence="1" type="ORF">ACFQL7_01505</name>
</gene>
<keyword evidence="1" id="KW-0378">Hydrolase</keyword>
<dbReference type="Proteomes" id="UP001596417">
    <property type="component" value="Unassembled WGS sequence"/>
</dbReference>
<dbReference type="SUPFAM" id="SSF56784">
    <property type="entry name" value="HAD-like"/>
    <property type="match status" value="1"/>
</dbReference>
<name>A0ABD5YHE5_9EURY</name>
<proteinExistence type="predicted"/>
<accession>A0ABD5YHE5</accession>
<sequence length="247" mass="26257">MDFRGVVVDLDGTVYQGNTLIPGVSDAIERLREQGLSVLFLTNNPTQTRETYAERLTTMGVRVGPEELLSAGTVTARYLATNHATDQVFVIGSSGLCEQLKDNNVKLTDEPDAADVVVTSYDYSFGYEDLANGLWALDGAASFVATDPDIVYPNDDGRPMPGSGAITNAVAGVAGREPDVVLGKPAPETIEVVLETLEYQPEDYLVVGDKIDTDIAFGERAGMTTALVRSGLANGTGPETASPHRIT</sequence>
<keyword evidence="2" id="KW-1185">Reference proteome</keyword>
<dbReference type="InterPro" id="IPR006357">
    <property type="entry name" value="HAD-SF_hydro_IIA"/>
</dbReference>